<dbReference type="AlphaFoldDB" id="A0A1F7WRH7"/>
<proteinExistence type="predicted"/>
<sequence>MVKKFGLFILSFTLLLFYSPAYVDASILVVNKSGEIVWNVLSTSDQLALSIGEKNDIEIREIAGGTGSNQSILLKKENEKMVLNVGDEKQLDVTDWKNDLIEIEERGDVKKLTVLVKDGKFVINQGDIFAKTDFPVRIDPRENELSLITSSGSTALLVFPLEATQTSLRSKFISQITDRNLEIREKDSGILAYSVKGEKAINIFNVVNFNVPVIAFVSTTTGEILSVDQPAWLSILGFLFS</sequence>
<accession>A0A1F7WRH7</accession>
<reference evidence="1 2" key="1">
    <citation type="journal article" date="2016" name="Nat. Commun.">
        <title>Thousands of microbial genomes shed light on interconnected biogeochemical processes in an aquifer system.</title>
        <authorList>
            <person name="Anantharaman K."/>
            <person name="Brown C.T."/>
            <person name="Hug L.A."/>
            <person name="Sharon I."/>
            <person name="Castelle C.J."/>
            <person name="Probst A.J."/>
            <person name="Thomas B.C."/>
            <person name="Singh A."/>
            <person name="Wilkins M.J."/>
            <person name="Karaoz U."/>
            <person name="Brodie E.L."/>
            <person name="Williams K.H."/>
            <person name="Hubbard S.S."/>
            <person name="Banfield J.F."/>
        </authorList>
    </citation>
    <scope>NUCLEOTIDE SEQUENCE [LARGE SCALE GENOMIC DNA]</scope>
</reference>
<evidence type="ECO:0000313" key="1">
    <source>
        <dbReference type="EMBL" id="OGM05390.1"/>
    </source>
</evidence>
<comment type="caution">
    <text evidence="1">The sequence shown here is derived from an EMBL/GenBank/DDBJ whole genome shotgun (WGS) entry which is preliminary data.</text>
</comment>
<evidence type="ECO:0000313" key="2">
    <source>
        <dbReference type="Proteomes" id="UP000178812"/>
    </source>
</evidence>
<dbReference type="Proteomes" id="UP000178812">
    <property type="component" value="Unassembled WGS sequence"/>
</dbReference>
<name>A0A1F7WRH7_9BACT</name>
<organism evidence="1 2">
    <name type="scientific">Candidatus Woesebacteria bacterium GWB1_43_5</name>
    <dbReference type="NCBI Taxonomy" id="1802474"/>
    <lineage>
        <taxon>Bacteria</taxon>
        <taxon>Candidatus Woeseibacteriota</taxon>
    </lineage>
</organism>
<gene>
    <name evidence="1" type="ORF">A2125_02110</name>
</gene>
<protein>
    <submittedName>
        <fullName evidence="1">Uncharacterized protein</fullName>
    </submittedName>
</protein>
<dbReference type="EMBL" id="MGFM01000039">
    <property type="protein sequence ID" value="OGM05390.1"/>
    <property type="molecule type" value="Genomic_DNA"/>
</dbReference>